<organism evidence="1 2">
    <name type="scientific">Muraenolepis orangiensis</name>
    <name type="common">Patagonian moray cod</name>
    <dbReference type="NCBI Taxonomy" id="630683"/>
    <lineage>
        <taxon>Eukaryota</taxon>
        <taxon>Metazoa</taxon>
        <taxon>Chordata</taxon>
        <taxon>Craniata</taxon>
        <taxon>Vertebrata</taxon>
        <taxon>Euteleostomi</taxon>
        <taxon>Actinopterygii</taxon>
        <taxon>Neopterygii</taxon>
        <taxon>Teleostei</taxon>
        <taxon>Neoteleostei</taxon>
        <taxon>Acanthomorphata</taxon>
        <taxon>Zeiogadaria</taxon>
        <taxon>Gadariae</taxon>
        <taxon>Gadiformes</taxon>
        <taxon>Muraenolepidoidei</taxon>
        <taxon>Muraenolepididae</taxon>
        <taxon>Muraenolepis</taxon>
    </lineage>
</organism>
<evidence type="ECO:0000313" key="2">
    <source>
        <dbReference type="Proteomes" id="UP001148018"/>
    </source>
</evidence>
<dbReference type="AlphaFoldDB" id="A0A9Q0DEU4"/>
<keyword evidence="2" id="KW-1185">Reference proteome</keyword>
<proteinExistence type="predicted"/>
<accession>A0A9Q0DEU4</accession>
<protein>
    <submittedName>
        <fullName evidence="1">Uncharacterized protein</fullName>
    </submittedName>
</protein>
<sequence length="105" mass="11526">MIHPPPQISHLQLTVTEANFCSSQLRLAYGLDVLDILDLHFHFCFSLRHRMADGVPLGRPGPPLGHCSPAAPRGRCLGREDEPSSSMPLLQNLAGKCFVLSVLQQ</sequence>
<evidence type="ECO:0000313" key="1">
    <source>
        <dbReference type="EMBL" id="KAJ3585710.1"/>
    </source>
</evidence>
<dbReference type="EMBL" id="JANIIK010000118">
    <property type="protein sequence ID" value="KAJ3585710.1"/>
    <property type="molecule type" value="Genomic_DNA"/>
</dbReference>
<comment type="caution">
    <text evidence="1">The sequence shown here is derived from an EMBL/GenBank/DDBJ whole genome shotgun (WGS) entry which is preliminary data.</text>
</comment>
<reference evidence="1" key="1">
    <citation type="submission" date="2022-07" db="EMBL/GenBank/DDBJ databases">
        <title>Chromosome-level genome of Muraenolepis orangiensis.</title>
        <authorList>
            <person name="Kim J."/>
        </authorList>
    </citation>
    <scope>NUCLEOTIDE SEQUENCE</scope>
    <source>
        <strain evidence="1">KU_S4_2022</strain>
        <tissue evidence="1">Muscle</tissue>
    </source>
</reference>
<name>A0A9Q0DEU4_9TELE</name>
<dbReference type="Proteomes" id="UP001148018">
    <property type="component" value="Unassembled WGS sequence"/>
</dbReference>
<gene>
    <name evidence="1" type="ORF">NHX12_014429</name>
</gene>